<feature type="region of interest" description="Disordered" evidence="1">
    <location>
        <begin position="31"/>
        <end position="58"/>
    </location>
</feature>
<dbReference type="CDD" id="cd14852">
    <property type="entry name" value="LD-carboxypeptidase"/>
    <property type="match status" value="1"/>
</dbReference>
<protein>
    <submittedName>
        <fullName evidence="4">M15 family metallopeptidase</fullName>
    </submittedName>
</protein>
<dbReference type="PANTHER" id="PTHR34385">
    <property type="entry name" value="D-ALANYL-D-ALANINE CARBOXYPEPTIDASE"/>
    <property type="match status" value="1"/>
</dbReference>
<feature type="domain" description="D-alanyl-D-alanine carboxypeptidase-like core" evidence="3">
    <location>
        <begin position="92"/>
        <end position="232"/>
    </location>
</feature>
<dbReference type="Proteomes" id="UP000774750">
    <property type="component" value="Unassembled WGS sequence"/>
</dbReference>
<dbReference type="PANTHER" id="PTHR34385:SF1">
    <property type="entry name" value="PEPTIDOGLYCAN L-ALANYL-D-GLUTAMATE ENDOPEPTIDASE CWLK"/>
    <property type="match status" value="1"/>
</dbReference>
<accession>A0A938X8V8</accession>
<dbReference type="InterPro" id="IPR058193">
    <property type="entry name" value="VanY/YodJ_core_dom"/>
</dbReference>
<evidence type="ECO:0000256" key="1">
    <source>
        <dbReference type="SAM" id="MobiDB-lite"/>
    </source>
</evidence>
<proteinExistence type="predicted"/>
<evidence type="ECO:0000313" key="4">
    <source>
        <dbReference type="EMBL" id="MBM6920794.1"/>
    </source>
</evidence>
<evidence type="ECO:0000259" key="3">
    <source>
        <dbReference type="Pfam" id="PF02557"/>
    </source>
</evidence>
<feature type="signal peptide" evidence="2">
    <location>
        <begin position="1"/>
        <end position="30"/>
    </location>
</feature>
<comment type="caution">
    <text evidence="4">The sequence shown here is derived from an EMBL/GenBank/DDBJ whole genome shotgun (WGS) entry which is preliminary data.</text>
</comment>
<evidence type="ECO:0000313" key="5">
    <source>
        <dbReference type="Proteomes" id="UP000774750"/>
    </source>
</evidence>
<dbReference type="PROSITE" id="PS51257">
    <property type="entry name" value="PROKAR_LIPOPROTEIN"/>
    <property type="match status" value="1"/>
</dbReference>
<gene>
    <name evidence="4" type="ORF">H6A12_06480</name>
</gene>
<reference evidence="4" key="2">
    <citation type="journal article" date="2021" name="Sci. Rep.">
        <title>The distribution of antibiotic resistance genes in chicken gut microbiota commensals.</title>
        <authorList>
            <person name="Juricova H."/>
            <person name="Matiasovicova J."/>
            <person name="Kubasova T."/>
            <person name="Cejkova D."/>
            <person name="Rychlik I."/>
        </authorList>
    </citation>
    <scope>NUCLEOTIDE SEQUENCE</scope>
    <source>
        <strain evidence="4">An559</strain>
    </source>
</reference>
<dbReference type="AlphaFoldDB" id="A0A938X8V8"/>
<dbReference type="Pfam" id="PF02557">
    <property type="entry name" value="VanY"/>
    <property type="match status" value="1"/>
</dbReference>
<dbReference type="Gene3D" id="3.30.1380.10">
    <property type="match status" value="1"/>
</dbReference>
<evidence type="ECO:0000256" key="2">
    <source>
        <dbReference type="SAM" id="SignalP"/>
    </source>
</evidence>
<keyword evidence="5" id="KW-1185">Reference proteome</keyword>
<dbReference type="InterPro" id="IPR052179">
    <property type="entry name" value="DD-CPase-like"/>
</dbReference>
<dbReference type="SUPFAM" id="SSF55166">
    <property type="entry name" value="Hedgehog/DD-peptidase"/>
    <property type="match status" value="1"/>
</dbReference>
<dbReference type="InterPro" id="IPR009045">
    <property type="entry name" value="Zn_M74/Hedgehog-like"/>
</dbReference>
<dbReference type="GO" id="GO:0006508">
    <property type="term" value="P:proteolysis"/>
    <property type="evidence" value="ECO:0007669"/>
    <property type="project" value="InterPro"/>
</dbReference>
<sequence length="258" mass="29450">MDCRFKCFRFTAAALALCAVLLAGCTEVPAVSNPESSVSADSSAVTESSPEQEQDTLPAGSLSDWNLILLNPEPQNKIDEDLPLSFASFDGQKIDERIAAQYSQMVADAEKDGIHLFLRSGYRPVSLQKTYYESNINKYMQQGMTREEAEAKTREYYTEPGHSEHHSGLALDILTEEYQRDVYTLDDRFAQTDGYAWLIKHCTEYGFVLRYPEDKTDITQINYEPWHYRYVGTEHAAYMKEHGLCFEEYITLLQEAGR</sequence>
<feature type="chain" id="PRO_5037314273" evidence="2">
    <location>
        <begin position="31"/>
        <end position="258"/>
    </location>
</feature>
<organism evidence="4 5">
    <name type="scientific">Merdimmobilis hominis</name>
    <dbReference type="NCBI Taxonomy" id="2897707"/>
    <lineage>
        <taxon>Bacteria</taxon>
        <taxon>Bacillati</taxon>
        <taxon>Bacillota</taxon>
        <taxon>Clostridia</taxon>
        <taxon>Eubacteriales</taxon>
        <taxon>Oscillospiraceae</taxon>
        <taxon>Merdimmobilis</taxon>
    </lineage>
</organism>
<reference evidence="4" key="1">
    <citation type="submission" date="2020-08" db="EMBL/GenBank/DDBJ databases">
        <authorList>
            <person name="Cejkova D."/>
            <person name="Kubasova T."/>
            <person name="Jahodarova E."/>
            <person name="Rychlik I."/>
        </authorList>
    </citation>
    <scope>NUCLEOTIDE SEQUENCE</scope>
    <source>
        <strain evidence="4">An559</strain>
    </source>
</reference>
<dbReference type="EMBL" id="JACJKY010000008">
    <property type="protein sequence ID" value="MBM6920794.1"/>
    <property type="molecule type" value="Genomic_DNA"/>
</dbReference>
<keyword evidence="2" id="KW-0732">Signal</keyword>
<dbReference type="GO" id="GO:0008233">
    <property type="term" value="F:peptidase activity"/>
    <property type="evidence" value="ECO:0007669"/>
    <property type="project" value="InterPro"/>
</dbReference>
<dbReference type="InterPro" id="IPR003709">
    <property type="entry name" value="VanY-like_core_dom"/>
</dbReference>
<name>A0A938X8V8_9FIRM</name>
<feature type="compositionally biased region" description="Polar residues" evidence="1">
    <location>
        <begin position="33"/>
        <end position="51"/>
    </location>
</feature>